<dbReference type="PANTHER" id="PTHR12599">
    <property type="entry name" value="PTERIN-4-ALPHA-CARBINOLAMINE DEHYDRATASE"/>
    <property type="match status" value="1"/>
</dbReference>
<accession>A0A0S4MW46</accession>
<dbReference type="AlphaFoldDB" id="A0A0S4MW46"/>
<reference evidence="6" key="1">
    <citation type="submission" date="2015-11" db="EMBL/GenBank/DDBJ databases">
        <authorList>
            <person name="Varghese N."/>
        </authorList>
    </citation>
    <scope>NUCLEOTIDE SEQUENCE [LARGE SCALE GENOMIC DNA]</scope>
</reference>
<dbReference type="STRING" id="1643428.GCA_001442855_00662"/>
<protein>
    <recommendedName>
        <fullName evidence="4">Putative pterin-4-alpha-carbinolamine dehydratase</fullName>
        <shortName evidence="4">PHS</shortName>
        <ecNumber evidence="4">4.2.1.96</ecNumber>
    </recommendedName>
    <alternativeName>
        <fullName evidence="4">4-alpha-hydroxy-tetrahydropterin dehydratase</fullName>
    </alternativeName>
    <alternativeName>
        <fullName evidence="4">Pterin carbinolamine dehydratase</fullName>
        <shortName evidence="4">PCD</shortName>
    </alternativeName>
</protein>
<evidence type="ECO:0000313" key="6">
    <source>
        <dbReference type="Proteomes" id="UP000320623"/>
    </source>
</evidence>
<sequence>MKFTIEEIKDRLKRLEGWAYDEQGDRIWREFKFKNFREAMAFVLKVAFESEKVDHHPDILIEYNRVKIYLRTHSLNGVTEKDFNLAEKIEGIFGAG</sequence>
<evidence type="ECO:0000256" key="3">
    <source>
        <dbReference type="ARBA" id="ARBA00023239"/>
    </source>
</evidence>
<organism evidence="5 6">
    <name type="scientific">Candidatus Thermokryptus mobilis</name>
    <dbReference type="NCBI Taxonomy" id="1643428"/>
    <lineage>
        <taxon>Bacteria</taxon>
        <taxon>Pseudomonadati</taxon>
        <taxon>Candidatus Kryptoniota</taxon>
        <taxon>Candidatus Thermokryptus</taxon>
    </lineage>
</organism>
<dbReference type="Gene3D" id="3.30.1360.20">
    <property type="entry name" value="Transcriptional coactivator/pterin dehydratase"/>
    <property type="match status" value="1"/>
</dbReference>
<evidence type="ECO:0000256" key="4">
    <source>
        <dbReference type="HAMAP-Rule" id="MF_00434"/>
    </source>
</evidence>
<dbReference type="Proteomes" id="UP000320623">
    <property type="component" value="Unassembled WGS sequence"/>
</dbReference>
<comment type="catalytic activity">
    <reaction evidence="1 4">
        <text>(4aS,6R)-4a-hydroxy-L-erythro-5,6,7,8-tetrahydrobiopterin = (6R)-L-erythro-6,7-dihydrobiopterin + H2O</text>
        <dbReference type="Rhea" id="RHEA:11920"/>
        <dbReference type="ChEBI" id="CHEBI:15377"/>
        <dbReference type="ChEBI" id="CHEBI:15642"/>
        <dbReference type="ChEBI" id="CHEBI:43120"/>
        <dbReference type="EC" id="4.2.1.96"/>
    </reaction>
</comment>
<dbReference type="EC" id="4.2.1.96" evidence="4"/>
<dbReference type="SUPFAM" id="SSF55248">
    <property type="entry name" value="PCD-like"/>
    <property type="match status" value="1"/>
</dbReference>
<evidence type="ECO:0000256" key="2">
    <source>
        <dbReference type="ARBA" id="ARBA00006472"/>
    </source>
</evidence>
<dbReference type="CDD" id="cd00488">
    <property type="entry name" value="PCD_DCoH"/>
    <property type="match status" value="1"/>
</dbReference>
<dbReference type="Pfam" id="PF01329">
    <property type="entry name" value="Pterin_4a"/>
    <property type="match status" value="1"/>
</dbReference>
<comment type="similarity">
    <text evidence="2 4">Belongs to the pterin-4-alpha-carbinolamine dehydratase family.</text>
</comment>
<dbReference type="OrthoDB" id="9794987at2"/>
<evidence type="ECO:0000313" key="5">
    <source>
        <dbReference type="EMBL" id="CUU03228.1"/>
    </source>
</evidence>
<evidence type="ECO:0000256" key="1">
    <source>
        <dbReference type="ARBA" id="ARBA00001554"/>
    </source>
</evidence>
<dbReference type="EMBL" id="FAOO01000004">
    <property type="protein sequence ID" value="CUU03228.1"/>
    <property type="molecule type" value="Genomic_DNA"/>
</dbReference>
<dbReference type="HAMAP" id="MF_00434">
    <property type="entry name" value="Pterin_4_alpha"/>
    <property type="match status" value="1"/>
</dbReference>
<dbReference type="GO" id="GO:0006729">
    <property type="term" value="P:tetrahydrobiopterin biosynthetic process"/>
    <property type="evidence" value="ECO:0007669"/>
    <property type="project" value="InterPro"/>
</dbReference>
<dbReference type="RefSeq" id="WP_140944471.1">
    <property type="nucleotide sequence ID" value="NZ_FAOO01000004.1"/>
</dbReference>
<gene>
    <name evidence="5" type="ORF">JGI1_00680</name>
</gene>
<dbReference type="PANTHER" id="PTHR12599:SF0">
    <property type="entry name" value="PTERIN-4-ALPHA-CARBINOLAMINE DEHYDRATASE"/>
    <property type="match status" value="1"/>
</dbReference>
<dbReference type="InterPro" id="IPR036428">
    <property type="entry name" value="PCD_sf"/>
</dbReference>
<dbReference type="InterPro" id="IPR001533">
    <property type="entry name" value="Pterin_deHydtase"/>
</dbReference>
<proteinExistence type="inferred from homology"/>
<keyword evidence="6" id="KW-1185">Reference proteome</keyword>
<dbReference type="GO" id="GO:0008124">
    <property type="term" value="F:4-alpha-hydroxytetrahydrobiopterin dehydratase activity"/>
    <property type="evidence" value="ECO:0007669"/>
    <property type="project" value="UniProtKB-UniRule"/>
</dbReference>
<name>A0A0S4MW46_9BACT</name>
<keyword evidence="3 4" id="KW-0456">Lyase</keyword>
<dbReference type="NCBIfam" id="NF002017">
    <property type="entry name" value="PRK00823.1-2"/>
    <property type="match status" value="1"/>
</dbReference>